<comment type="caution">
    <text evidence="3">The sequence shown here is derived from an EMBL/GenBank/DDBJ whole genome shotgun (WGS) entry which is preliminary data.</text>
</comment>
<sequence>MKTDQANKQQELVTETNTQPTKSHSNEKAKEYGGRKDGLDPTRYGDWEKNGRCIDF</sequence>
<dbReference type="PANTHER" id="PTHR28524:SF3">
    <property type="entry name" value="SUCCINATE DEHYDROGENASE ASSEMBLY FACTOR 4, MITOCHONDRIAL"/>
    <property type="match status" value="1"/>
</dbReference>
<keyword evidence="4" id="KW-1185">Reference proteome</keyword>
<feature type="region of interest" description="Disordered" evidence="2">
    <location>
        <begin position="1"/>
        <end position="46"/>
    </location>
</feature>
<evidence type="ECO:0000256" key="2">
    <source>
        <dbReference type="SAM" id="MobiDB-lite"/>
    </source>
</evidence>
<evidence type="ECO:0000256" key="1">
    <source>
        <dbReference type="ARBA" id="ARBA00005701"/>
    </source>
</evidence>
<dbReference type="InterPro" id="IPR012875">
    <property type="entry name" value="SDHF4"/>
</dbReference>
<comment type="similarity">
    <text evidence="1">Belongs to the SDHAF4 family.</text>
</comment>
<feature type="compositionally biased region" description="Basic and acidic residues" evidence="2">
    <location>
        <begin position="24"/>
        <end position="46"/>
    </location>
</feature>
<dbReference type="OrthoDB" id="8481828at2"/>
<dbReference type="RefSeq" id="WP_099019117.1">
    <property type="nucleotide sequence ID" value="NZ_NIHB01000002.1"/>
</dbReference>
<name>A0A4R6XWF7_9GAMM</name>
<evidence type="ECO:0000313" key="4">
    <source>
        <dbReference type="Proteomes" id="UP000295724"/>
    </source>
</evidence>
<gene>
    <name evidence="3" type="ORF">C8D91_0968</name>
</gene>
<protein>
    <submittedName>
        <fullName evidence="3">Uncharacterized protein DUF1674</fullName>
    </submittedName>
</protein>
<dbReference type="PANTHER" id="PTHR28524">
    <property type="entry name" value="SUCCINATE DEHYDROGENASE ASSEMBLY FACTOR 4, MITOCHONDRIAL"/>
    <property type="match status" value="1"/>
</dbReference>
<dbReference type="Pfam" id="PF07896">
    <property type="entry name" value="DUF1674"/>
    <property type="match status" value="1"/>
</dbReference>
<accession>A0A4R6XWF7</accession>
<organism evidence="3 4">
    <name type="scientific">Marinicella litoralis</name>
    <dbReference type="NCBI Taxonomy" id="644220"/>
    <lineage>
        <taxon>Bacteria</taxon>
        <taxon>Pseudomonadati</taxon>
        <taxon>Pseudomonadota</taxon>
        <taxon>Gammaproteobacteria</taxon>
        <taxon>Lysobacterales</taxon>
        <taxon>Marinicellaceae</taxon>
        <taxon>Marinicella</taxon>
    </lineage>
</organism>
<reference evidence="3 4" key="1">
    <citation type="submission" date="2019-03" db="EMBL/GenBank/DDBJ databases">
        <title>Genomic Encyclopedia of Type Strains, Phase IV (KMG-IV): sequencing the most valuable type-strain genomes for metagenomic binning, comparative biology and taxonomic classification.</title>
        <authorList>
            <person name="Goeker M."/>
        </authorList>
    </citation>
    <scope>NUCLEOTIDE SEQUENCE [LARGE SCALE GENOMIC DNA]</scope>
    <source>
        <strain evidence="3 4">DSM 25488</strain>
    </source>
</reference>
<proteinExistence type="inferred from homology"/>
<evidence type="ECO:0000313" key="3">
    <source>
        <dbReference type="EMBL" id="TDR22477.1"/>
    </source>
</evidence>
<feature type="compositionally biased region" description="Polar residues" evidence="2">
    <location>
        <begin position="1"/>
        <end position="23"/>
    </location>
</feature>
<dbReference type="EMBL" id="SNZB01000002">
    <property type="protein sequence ID" value="TDR22477.1"/>
    <property type="molecule type" value="Genomic_DNA"/>
</dbReference>
<dbReference type="AlphaFoldDB" id="A0A4R6XWF7"/>
<dbReference type="Proteomes" id="UP000295724">
    <property type="component" value="Unassembled WGS sequence"/>
</dbReference>